<dbReference type="SUPFAM" id="SSF50156">
    <property type="entry name" value="PDZ domain-like"/>
    <property type="match status" value="2"/>
</dbReference>
<feature type="transmembrane region" description="Helical" evidence="12">
    <location>
        <begin position="695"/>
        <end position="720"/>
    </location>
</feature>
<evidence type="ECO:0000259" key="13">
    <source>
        <dbReference type="PROSITE" id="PS50106"/>
    </source>
</evidence>
<feature type="domain" description="PDZ" evidence="13">
    <location>
        <begin position="355"/>
        <end position="438"/>
    </location>
</feature>
<evidence type="ECO:0000256" key="5">
    <source>
        <dbReference type="ARBA" id="ARBA00022692"/>
    </source>
</evidence>
<dbReference type="InterPro" id="IPR001478">
    <property type="entry name" value="PDZ"/>
</dbReference>
<gene>
    <name evidence="14" type="ORF">SV7mr_28400</name>
</gene>
<evidence type="ECO:0000313" key="15">
    <source>
        <dbReference type="Proteomes" id="UP000315003"/>
    </source>
</evidence>
<dbReference type="Proteomes" id="UP000315003">
    <property type="component" value="Chromosome"/>
</dbReference>
<evidence type="ECO:0000256" key="10">
    <source>
        <dbReference type="ARBA" id="ARBA00023136"/>
    </source>
</evidence>
<dbReference type="GO" id="GO:0004222">
    <property type="term" value="F:metalloendopeptidase activity"/>
    <property type="evidence" value="ECO:0007669"/>
    <property type="project" value="InterPro"/>
</dbReference>
<evidence type="ECO:0000256" key="3">
    <source>
        <dbReference type="ARBA" id="ARBA00007931"/>
    </source>
</evidence>
<dbReference type="PROSITE" id="PS50106">
    <property type="entry name" value="PDZ"/>
    <property type="match status" value="1"/>
</dbReference>
<dbReference type="PANTHER" id="PTHR42837:SF2">
    <property type="entry name" value="MEMBRANE METALLOPROTEASE ARASP2, CHLOROPLASTIC-RELATED"/>
    <property type="match status" value="1"/>
</dbReference>
<dbReference type="Pfam" id="PF02163">
    <property type="entry name" value="Peptidase_M50"/>
    <property type="match status" value="1"/>
</dbReference>
<feature type="transmembrane region" description="Helical" evidence="12">
    <location>
        <begin position="160"/>
        <end position="183"/>
    </location>
</feature>
<protein>
    <submittedName>
        <fullName evidence="14">Zinc metalloprotease</fullName>
        <ecNumber evidence="14">3.4.24.-</ecNumber>
    </submittedName>
</protein>
<evidence type="ECO:0000256" key="4">
    <source>
        <dbReference type="ARBA" id="ARBA00022670"/>
    </source>
</evidence>
<organism evidence="14 15">
    <name type="scientific">Stieleria bergensis</name>
    <dbReference type="NCBI Taxonomy" id="2528025"/>
    <lineage>
        <taxon>Bacteria</taxon>
        <taxon>Pseudomonadati</taxon>
        <taxon>Planctomycetota</taxon>
        <taxon>Planctomycetia</taxon>
        <taxon>Pirellulales</taxon>
        <taxon>Pirellulaceae</taxon>
        <taxon>Stieleria</taxon>
    </lineage>
</organism>
<evidence type="ECO:0000256" key="8">
    <source>
        <dbReference type="ARBA" id="ARBA00022989"/>
    </source>
</evidence>
<dbReference type="InterPro" id="IPR004387">
    <property type="entry name" value="Pept_M50_Zn"/>
</dbReference>
<keyword evidence="10 12" id="KW-0472">Membrane</keyword>
<evidence type="ECO:0000313" key="14">
    <source>
        <dbReference type="EMBL" id="QDT60320.1"/>
    </source>
</evidence>
<dbReference type="EMBL" id="CP036272">
    <property type="protein sequence ID" value="QDT60320.1"/>
    <property type="molecule type" value="Genomic_DNA"/>
</dbReference>
<comment type="cofactor">
    <cofactor evidence="1">
        <name>Zn(2+)</name>
        <dbReference type="ChEBI" id="CHEBI:29105"/>
    </cofactor>
</comment>
<feature type="compositionally biased region" description="Acidic residues" evidence="11">
    <location>
        <begin position="123"/>
        <end position="136"/>
    </location>
</feature>
<sequence>MLSDSLLLLSDSEPEGLVALGSQILLWLRVAIGIGVVIFVHELGHFVAAKMFGVKCEKFYVGFDPPLKFGPIRLPSSLIKFRYGETEYGIGVVPLGGYVKMLGQDDDPRRMQEAAALAKQVESEDEEGSELDDAQPTEEQIANAPLDPRSLPAKPVWQRMIIMSAGVFMNIVTAAMFAALAFMNGVDYTPAIIGGTSPGSPAWQSGIEIGGQVVAVDGLEDNQMHFREMQSAILHTGLEDPDRRIPLSLRYGDDVKDFNLATEPISGKIKRRVIGVKPIDVPKISKYVPPLAGTAFAAAATKEDMGSVILSYNGNALDQEDIKGAVPLLDYLFTHPDEPIQLVLKSDDEGATEKTISLQPQASKWLGIRLSVGPVTALVKDGPAEAAGLKVDDAIQALNGTPVSDGEQLIADLAKREPITLSVKRGDQTVQIEITPNDRPQVEAPTYGNGDAAAINAYGFAFSLPAVVQAFDEAAVDSGDALLPGDQIIQLVPAGDNEYGKLMDDEITERMVKLLAEGWKIDELHSAFSFFESIQFLPEGTRFEVMAKRDTADQKDVIVKTVLKLTQDDRNRFDRGLYLEPLTRTQYSTSLANATVLGMRETKRRASDVGRFLRMLVFGKVSADQVGGPIKIFDFAGSAAERGFSEQLLFLTMLSVNLAILNFLPIPVLDGGHMVFLTCEAVMGRRVDEQMEMRLTMVGGLMLLSLFIFVMFNDIIGLFAN</sequence>
<comment type="similarity">
    <text evidence="3">Belongs to the peptidase M50B family.</text>
</comment>
<keyword evidence="5 12" id="KW-0812">Transmembrane</keyword>
<dbReference type="CDD" id="cd06163">
    <property type="entry name" value="S2P-M50_PDZ_RseP-like"/>
    <property type="match status" value="1"/>
</dbReference>
<evidence type="ECO:0000256" key="11">
    <source>
        <dbReference type="SAM" id="MobiDB-lite"/>
    </source>
</evidence>
<proteinExistence type="inferred from homology"/>
<dbReference type="InterPro" id="IPR036034">
    <property type="entry name" value="PDZ_sf"/>
</dbReference>
<dbReference type="InterPro" id="IPR008915">
    <property type="entry name" value="Peptidase_M50"/>
</dbReference>
<evidence type="ECO:0000256" key="7">
    <source>
        <dbReference type="ARBA" id="ARBA00022833"/>
    </source>
</evidence>
<dbReference type="RefSeq" id="WP_145272849.1">
    <property type="nucleotide sequence ID" value="NZ_CP036272.1"/>
</dbReference>
<dbReference type="OrthoDB" id="9782003at2"/>
<evidence type="ECO:0000256" key="6">
    <source>
        <dbReference type="ARBA" id="ARBA00022801"/>
    </source>
</evidence>
<dbReference type="AlphaFoldDB" id="A0A517SW14"/>
<keyword evidence="7" id="KW-0862">Zinc</keyword>
<dbReference type="SMART" id="SM00228">
    <property type="entry name" value="PDZ"/>
    <property type="match status" value="2"/>
</dbReference>
<evidence type="ECO:0000256" key="9">
    <source>
        <dbReference type="ARBA" id="ARBA00023049"/>
    </source>
</evidence>
<reference evidence="14 15" key="1">
    <citation type="submission" date="2019-02" db="EMBL/GenBank/DDBJ databases">
        <title>Deep-cultivation of Planctomycetes and their phenomic and genomic characterization uncovers novel biology.</title>
        <authorList>
            <person name="Wiegand S."/>
            <person name="Jogler M."/>
            <person name="Boedeker C."/>
            <person name="Pinto D."/>
            <person name="Vollmers J."/>
            <person name="Rivas-Marin E."/>
            <person name="Kohn T."/>
            <person name="Peeters S.H."/>
            <person name="Heuer A."/>
            <person name="Rast P."/>
            <person name="Oberbeckmann S."/>
            <person name="Bunk B."/>
            <person name="Jeske O."/>
            <person name="Meyerdierks A."/>
            <person name="Storesund J.E."/>
            <person name="Kallscheuer N."/>
            <person name="Luecker S."/>
            <person name="Lage O.M."/>
            <person name="Pohl T."/>
            <person name="Merkel B.J."/>
            <person name="Hornburger P."/>
            <person name="Mueller R.-W."/>
            <person name="Bruemmer F."/>
            <person name="Labrenz M."/>
            <person name="Spormann A.M."/>
            <person name="Op den Camp H."/>
            <person name="Overmann J."/>
            <person name="Amann R."/>
            <person name="Jetten M.S.M."/>
            <person name="Mascher T."/>
            <person name="Medema M.H."/>
            <person name="Devos D.P."/>
            <person name="Kaster A.-K."/>
            <person name="Ovreas L."/>
            <person name="Rohde M."/>
            <person name="Galperin M.Y."/>
            <person name="Jogler C."/>
        </authorList>
    </citation>
    <scope>NUCLEOTIDE SEQUENCE [LARGE SCALE GENOMIC DNA]</scope>
    <source>
        <strain evidence="14 15">SV_7m_r</strain>
    </source>
</reference>
<keyword evidence="8 12" id="KW-1133">Transmembrane helix</keyword>
<dbReference type="CDD" id="cd00136">
    <property type="entry name" value="PDZ_canonical"/>
    <property type="match status" value="1"/>
</dbReference>
<keyword evidence="9 14" id="KW-0482">Metalloprotease</keyword>
<evidence type="ECO:0000256" key="12">
    <source>
        <dbReference type="SAM" id="Phobius"/>
    </source>
</evidence>
<keyword evidence="4 14" id="KW-0645">Protease</keyword>
<dbReference type="EC" id="3.4.24.-" evidence="14"/>
<keyword evidence="6 14" id="KW-0378">Hydrolase</keyword>
<evidence type="ECO:0000256" key="1">
    <source>
        <dbReference type="ARBA" id="ARBA00001947"/>
    </source>
</evidence>
<accession>A0A517SW14</accession>
<dbReference type="GO" id="GO:0006508">
    <property type="term" value="P:proteolysis"/>
    <property type="evidence" value="ECO:0007669"/>
    <property type="project" value="UniProtKB-KW"/>
</dbReference>
<dbReference type="Gene3D" id="2.30.42.10">
    <property type="match status" value="2"/>
</dbReference>
<dbReference type="GO" id="GO:0016020">
    <property type="term" value="C:membrane"/>
    <property type="evidence" value="ECO:0007669"/>
    <property type="project" value="UniProtKB-SubCell"/>
</dbReference>
<comment type="subcellular location">
    <subcellularLocation>
        <location evidence="2">Membrane</location>
        <topology evidence="2">Multi-pass membrane protein</topology>
    </subcellularLocation>
</comment>
<feature type="region of interest" description="Disordered" evidence="11">
    <location>
        <begin position="120"/>
        <end position="147"/>
    </location>
</feature>
<keyword evidence="15" id="KW-1185">Reference proteome</keyword>
<evidence type="ECO:0000256" key="2">
    <source>
        <dbReference type="ARBA" id="ARBA00004141"/>
    </source>
</evidence>
<dbReference type="PANTHER" id="PTHR42837">
    <property type="entry name" value="REGULATOR OF SIGMA-E PROTEASE RSEP"/>
    <property type="match status" value="1"/>
</dbReference>
<feature type="transmembrane region" description="Helical" evidence="12">
    <location>
        <begin position="648"/>
        <end position="669"/>
    </location>
</feature>
<feature type="transmembrane region" description="Helical" evidence="12">
    <location>
        <begin position="20"/>
        <end position="41"/>
    </location>
</feature>
<name>A0A517SW14_9BACT</name>